<sequence length="381" mass="41316">MSDVSAPSNTPATPPNVVPQPPPQSGRTSWSHKDVVSMLECLKVHVAEAGEGGNFTKTVFTQVAVEVNKIRSQGAPKTAETCKTKYRNLKAVYDLVSSIQGNSGWSWDNRNGANITHEKTGIWEAYVTRYPKAAPFRNEGWVYLEAFDALVPSTAKGQHAYRTSKGTANPAATLLSTESGPGECEQVREPSPEWDICKDSAADAENHSGRSTPSITEPLQDSEASKPTKLTVESISTGAHRTTDTVTTPMRKRSATSSLPPTQSEKKPRNVTGPAALLNLSESVDRFGSIFQSALVGSSALVPTPSVSVSVPALPALDSSPARKQTAMQHLQRTQDWLSVQEKLRMVKLFQKDKDAALAYMSLESEELSKLWITDMLYGLD</sequence>
<feature type="compositionally biased region" description="Polar residues" evidence="1">
    <location>
        <begin position="209"/>
        <end position="219"/>
    </location>
</feature>
<feature type="domain" description="Myb/SANT-like DNA-binding" evidence="2">
    <location>
        <begin position="28"/>
        <end position="107"/>
    </location>
</feature>
<name>A0A8H7DS23_PLEOS</name>
<feature type="compositionally biased region" description="Polar residues" evidence="1">
    <location>
        <begin position="231"/>
        <end position="248"/>
    </location>
</feature>
<feature type="compositionally biased region" description="Pro residues" evidence="1">
    <location>
        <begin position="12"/>
        <end position="24"/>
    </location>
</feature>
<evidence type="ECO:0000259" key="2">
    <source>
        <dbReference type="Pfam" id="PF13837"/>
    </source>
</evidence>
<protein>
    <recommendedName>
        <fullName evidence="2">Myb/SANT-like DNA-binding domain-containing protein</fullName>
    </recommendedName>
</protein>
<organism evidence="3 4">
    <name type="scientific">Pleurotus ostreatus</name>
    <name type="common">Oyster mushroom</name>
    <name type="synonym">White-rot fungus</name>
    <dbReference type="NCBI Taxonomy" id="5322"/>
    <lineage>
        <taxon>Eukaryota</taxon>
        <taxon>Fungi</taxon>
        <taxon>Dikarya</taxon>
        <taxon>Basidiomycota</taxon>
        <taxon>Agaricomycotina</taxon>
        <taxon>Agaricomycetes</taxon>
        <taxon>Agaricomycetidae</taxon>
        <taxon>Agaricales</taxon>
        <taxon>Pleurotineae</taxon>
        <taxon>Pleurotaceae</taxon>
        <taxon>Pleurotus</taxon>
    </lineage>
</organism>
<dbReference type="Proteomes" id="UP000623687">
    <property type="component" value="Unassembled WGS sequence"/>
</dbReference>
<comment type="caution">
    <text evidence="3">The sequence shown here is derived from an EMBL/GenBank/DDBJ whole genome shotgun (WGS) entry which is preliminary data.</text>
</comment>
<dbReference type="OrthoDB" id="2930561at2759"/>
<dbReference type="Pfam" id="PF13837">
    <property type="entry name" value="Myb_DNA-bind_4"/>
    <property type="match status" value="1"/>
</dbReference>
<dbReference type="InterPro" id="IPR044822">
    <property type="entry name" value="Myb_DNA-bind_4"/>
</dbReference>
<dbReference type="EMBL" id="JACETU010000006">
    <property type="protein sequence ID" value="KAF7426528.1"/>
    <property type="molecule type" value="Genomic_DNA"/>
</dbReference>
<evidence type="ECO:0000313" key="3">
    <source>
        <dbReference type="EMBL" id="KAF7426528.1"/>
    </source>
</evidence>
<evidence type="ECO:0000313" key="4">
    <source>
        <dbReference type="Proteomes" id="UP000623687"/>
    </source>
</evidence>
<accession>A0A8H7DS23</accession>
<evidence type="ECO:0000256" key="1">
    <source>
        <dbReference type="SAM" id="MobiDB-lite"/>
    </source>
</evidence>
<gene>
    <name evidence="3" type="ORF">PC9H_008897</name>
</gene>
<keyword evidence="4" id="KW-1185">Reference proteome</keyword>
<feature type="region of interest" description="Disordered" evidence="1">
    <location>
        <begin position="1"/>
        <end position="31"/>
    </location>
</feature>
<feature type="compositionally biased region" description="Basic and acidic residues" evidence="1">
    <location>
        <begin position="185"/>
        <end position="208"/>
    </location>
</feature>
<dbReference type="AlphaFoldDB" id="A0A8H7DS23"/>
<dbReference type="VEuPathDB" id="FungiDB:PC9H_008897"/>
<dbReference type="PANTHER" id="PTHR46929:SF3">
    <property type="entry name" value="MYB_SANT-LIKE DOMAIN-CONTAINING PROTEIN"/>
    <property type="match status" value="1"/>
</dbReference>
<reference evidence="3" key="1">
    <citation type="submission" date="2019-07" db="EMBL/GenBank/DDBJ databases">
        <authorList>
            <person name="Palmer J.M."/>
        </authorList>
    </citation>
    <scope>NUCLEOTIDE SEQUENCE</scope>
    <source>
        <strain evidence="3">PC9</strain>
    </source>
</reference>
<dbReference type="PANTHER" id="PTHR46929">
    <property type="entry name" value="EXPRESSED PROTEIN"/>
    <property type="match status" value="1"/>
</dbReference>
<proteinExistence type="predicted"/>
<dbReference type="RefSeq" id="XP_036629832.1">
    <property type="nucleotide sequence ID" value="XM_036778404.1"/>
</dbReference>
<feature type="region of interest" description="Disordered" evidence="1">
    <location>
        <begin position="159"/>
        <end position="271"/>
    </location>
</feature>
<feature type="compositionally biased region" description="Low complexity" evidence="1">
    <location>
        <begin position="1"/>
        <end position="11"/>
    </location>
</feature>
<dbReference type="GeneID" id="59378715"/>